<evidence type="ECO:0000256" key="1">
    <source>
        <dbReference type="ARBA" id="ARBA00004418"/>
    </source>
</evidence>
<name>A0A9X2BYD7_9PROT</name>
<evidence type="ECO:0000313" key="5">
    <source>
        <dbReference type="EMBL" id="MCK8786854.1"/>
    </source>
</evidence>
<dbReference type="PANTHER" id="PTHR36307">
    <property type="entry name" value="FLAGELLA BASAL BODY P-RING FORMATION PROTEIN FLGA"/>
    <property type="match status" value="1"/>
</dbReference>
<keyword evidence="5" id="KW-0966">Cell projection</keyword>
<dbReference type="Pfam" id="PF13144">
    <property type="entry name" value="ChapFlgA"/>
    <property type="match status" value="1"/>
</dbReference>
<dbReference type="AlphaFoldDB" id="A0A9X2BYD7"/>
<dbReference type="InterPro" id="IPR013974">
    <property type="entry name" value="SAF"/>
</dbReference>
<evidence type="ECO:0000256" key="2">
    <source>
        <dbReference type="ARBA" id="ARBA00022729"/>
    </source>
</evidence>
<dbReference type="GO" id="GO:0044780">
    <property type="term" value="P:bacterial-type flagellum assembly"/>
    <property type="evidence" value="ECO:0007669"/>
    <property type="project" value="InterPro"/>
</dbReference>
<dbReference type="SMART" id="SM00858">
    <property type="entry name" value="SAF"/>
    <property type="match status" value="1"/>
</dbReference>
<keyword evidence="5" id="KW-0969">Cilium</keyword>
<dbReference type="Gene3D" id="2.30.30.760">
    <property type="match status" value="1"/>
</dbReference>
<feature type="domain" description="SAF" evidence="4">
    <location>
        <begin position="222"/>
        <end position="284"/>
    </location>
</feature>
<dbReference type="NCBIfam" id="TIGR03170">
    <property type="entry name" value="flgA_cterm"/>
    <property type="match status" value="1"/>
</dbReference>
<evidence type="ECO:0000256" key="3">
    <source>
        <dbReference type="ARBA" id="ARBA00022764"/>
    </source>
</evidence>
<keyword evidence="3" id="KW-0574">Periplasm</keyword>
<dbReference type="EMBL" id="JALPRX010000098">
    <property type="protein sequence ID" value="MCK8786854.1"/>
    <property type="molecule type" value="Genomic_DNA"/>
</dbReference>
<keyword evidence="2" id="KW-0732">Signal</keyword>
<keyword evidence="5" id="KW-0282">Flagellum</keyword>
<dbReference type="RefSeq" id="WP_248668967.1">
    <property type="nucleotide sequence ID" value="NZ_JALPRX010000098.1"/>
</dbReference>
<comment type="subcellular location">
    <subcellularLocation>
        <location evidence="1">Periplasm</location>
    </subcellularLocation>
</comment>
<proteinExistence type="predicted"/>
<dbReference type="PANTHER" id="PTHR36307:SF1">
    <property type="entry name" value="FLAGELLA BASAL BODY P-RING FORMATION PROTEIN FLGA"/>
    <property type="match status" value="1"/>
</dbReference>
<accession>A0A9X2BYD7</accession>
<reference evidence="5" key="1">
    <citation type="submission" date="2022-04" db="EMBL/GenBank/DDBJ databases">
        <title>Roseomonas acroporae sp. nov., isolated from coral Acropora digitifera.</title>
        <authorList>
            <person name="Sun H."/>
        </authorList>
    </citation>
    <scope>NUCLEOTIDE SEQUENCE</scope>
    <source>
        <strain evidence="5">NAR14</strain>
    </source>
</reference>
<dbReference type="Gene3D" id="3.90.1210.10">
    <property type="entry name" value="Antifreeze-like/N-acetylneuraminic acid synthase C-terminal domain"/>
    <property type="match status" value="1"/>
</dbReference>
<dbReference type="InterPro" id="IPR017585">
    <property type="entry name" value="SAF_FlgA"/>
</dbReference>
<gene>
    <name evidence="5" type="primary">flgA</name>
    <name evidence="5" type="ORF">M0638_20995</name>
</gene>
<dbReference type="Proteomes" id="UP001139516">
    <property type="component" value="Unassembled WGS sequence"/>
</dbReference>
<dbReference type="CDD" id="cd11614">
    <property type="entry name" value="SAF_CpaB_FlgA_like"/>
    <property type="match status" value="1"/>
</dbReference>
<sequence length="359" mass="37364">MRRATLPAPLAGRMPAPALPPGRRMGFPTALPRVFAVILAAALPAGAALAQPAGTPGPATAGLATLRTSVVVEDQVVRLGDLFDNAGPRATTTIGQAPAPGRRMVLEAAQILAIARANGITWRPLALDERVVIERPGRPVARDEILDLLRAELGHLGLDQDAELDLAGFSPPLVPLGAFLQLAIENAAYEGTTHRFAATLAVMAEGLPTLRVRLAGRALATAPVVLANRRLPIGAVVGPGDVRLGRLRVERVRGGLAQRPEEVVGQQLRRPLAPDLPIATADLGAPIVVPRNTLVTMQVESGGLSLSAQGRALGDGTRGGMVPVMNLASRMVVEARVVAPGQVRVAMGTMPAAPDPLRR</sequence>
<comment type="caution">
    <text evidence="5">The sequence shown here is derived from an EMBL/GenBank/DDBJ whole genome shotgun (WGS) entry which is preliminary data.</text>
</comment>
<keyword evidence="6" id="KW-1185">Reference proteome</keyword>
<evidence type="ECO:0000313" key="6">
    <source>
        <dbReference type="Proteomes" id="UP001139516"/>
    </source>
</evidence>
<organism evidence="5 6">
    <name type="scientific">Roseomonas acroporae</name>
    <dbReference type="NCBI Taxonomy" id="2937791"/>
    <lineage>
        <taxon>Bacteria</taxon>
        <taxon>Pseudomonadati</taxon>
        <taxon>Pseudomonadota</taxon>
        <taxon>Alphaproteobacteria</taxon>
        <taxon>Acetobacterales</taxon>
        <taxon>Roseomonadaceae</taxon>
        <taxon>Roseomonas</taxon>
    </lineage>
</organism>
<dbReference type="GO" id="GO:0042597">
    <property type="term" value="C:periplasmic space"/>
    <property type="evidence" value="ECO:0007669"/>
    <property type="project" value="UniProtKB-SubCell"/>
</dbReference>
<protein>
    <submittedName>
        <fullName evidence="5">Flagellar basal body P-ring formation chaperone FlgA</fullName>
    </submittedName>
</protein>
<dbReference type="InterPro" id="IPR039246">
    <property type="entry name" value="Flagellar_FlgA"/>
</dbReference>
<evidence type="ECO:0000259" key="4">
    <source>
        <dbReference type="SMART" id="SM00858"/>
    </source>
</evidence>